<dbReference type="AlphaFoldDB" id="A0A423XC41"/>
<dbReference type="STRING" id="1230097.A0A423XC41"/>
<accession>A0A423XC41</accession>
<keyword evidence="2" id="KW-1185">Reference proteome</keyword>
<organism evidence="1 2">
    <name type="scientific">Cytospora leucostoma</name>
    <dbReference type="NCBI Taxonomy" id="1230097"/>
    <lineage>
        <taxon>Eukaryota</taxon>
        <taxon>Fungi</taxon>
        <taxon>Dikarya</taxon>
        <taxon>Ascomycota</taxon>
        <taxon>Pezizomycotina</taxon>
        <taxon>Sordariomycetes</taxon>
        <taxon>Sordariomycetidae</taxon>
        <taxon>Diaporthales</taxon>
        <taxon>Cytosporaceae</taxon>
        <taxon>Cytospora</taxon>
    </lineage>
</organism>
<dbReference type="EMBL" id="LKEB01000019">
    <property type="protein sequence ID" value="ROW13511.1"/>
    <property type="molecule type" value="Genomic_DNA"/>
</dbReference>
<sequence length="377" mass="41647">MVIDKDQSVADSHGIIGLGNRATWKAALASPRPVIAHLNADTTWLLQLPIPGSLREPPRTRSRAKSNAFERSRFNILIDPWLQGPQSDVASWFSTQWHIVAPTVQTMQELDEILAHLEDDYVYASNENEPRGISFIDCVVVSHEFTDHCHKPTLLELPESIPVVATDKAADLIRSWGHFDKVITAPGFSAKSPEWQEVLVDHTEALPPWLGIGRVITEGNALYYHSAVMFVFDLGYHPSQRATRSRGNAPQQQSEAVIYSPHGIKGPDLACLKATGIKTLALLHGLHDVRIWLTAQLNLGARNGVQAARVSGAKYWIATHDEAKRGGGFISWLLQRTTYSLRDVVEAERARAKDGEDENGANYEFVELGSGDGLVLS</sequence>
<dbReference type="InterPro" id="IPR036866">
    <property type="entry name" value="RibonucZ/Hydroxyglut_hydro"/>
</dbReference>
<reference evidence="1 2" key="1">
    <citation type="submission" date="2015-09" db="EMBL/GenBank/DDBJ databases">
        <title>Host preference determinants of Valsa canker pathogens revealed by comparative genomics.</title>
        <authorList>
            <person name="Yin Z."/>
            <person name="Huang L."/>
        </authorList>
    </citation>
    <scope>NUCLEOTIDE SEQUENCE [LARGE SCALE GENOMIC DNA]</scope>
    <source>
        <strain evidence="1 2">SXYLt</strain>
    </source>
</reference>
<dbReference type="OrthoDB" id="9971601at2759"/>
<dbReference type="SUPFAM" id="SSF56281">
    <property type="entry name" value="Metallo-hydrolase/oxidoreductase"/>
    <property type="match status" value="1"/>
</dbReference>
<evidence type="ECO:0000313" key="2">
    <source>
        <dbReference type="Proteomes" id="UP000285146"/>
    </source>
</evidence>
<gene>
    <name evidence="1" type="ORF">VPNG_04413</name>
</gene>
<dbReference type="PANTHER" id="PTHR36142">
    <property type="entry name" value="METALLO-HYDROLASE/OXIDOREDUCTASE SUPERFAMILY PROTEIN"/>
    <property type="match status" value="1"/>
</dbReference>
<evidence type="ECO:0008006" key="3">
    <source>
        <dbReference type="Google" id="ProtNLM"/>
    </source>
</evidence>
<proteinExistence type="predicted"/>
<protein>
    <recommendedName>
        <fullName evidence="3">Metallo-beta-lactamase domain-containing protein</fullName>
    </recommendedName>
</protein>
<dbReference type="Gene3D" id="3.60.15.10">
    <property type="entry name" value="Ribonuclease Z/Hydroxyacylglutathione hydrolase-like"/>
    <property type="match status" value="1"/>
</dbReference>
<evidence type="ECO:0000313" key="1">
    <source>
        <dbReference type="EMBL" id="ROW13511.1"/>
    </source>
</evidence>
<dbReference type="Proteomes" id="UP000285146">
    <property type="component" value="Unassembled WGS sequence"/>
</dbReference>
<comment type="caution">
    <text evidence="1">The sequence shown here is derived from an EMBL/GenBank/DDBJ whole genome shotgun (WGS) entry which is preliminary data.</text>
</comment>
<name>A0A423XC41_9PEZI</name>
<dbReference type="PANTHER" id="PTHR36142:SF2">
    <property type="entry name" value="METALLO-HYDROLASE_OXIDOREDUCTASE SUPERFAMILY PROTEIN"/>
    <property type="match status" value="1"/>
</dbReference>
<dbReference type="InParanoid" id="A0A423XC41"/>